<dbReference type="InterPro" id="IPR001650">
    <property type="entry name" value="Helicase_C-like"/>
</dbReference>
<dbReference type="InterPro" id="IPR000330">
    <property type="entry name" value="SNF2_N"/>
</dbReference>
<dbReference type="PANTHER" id="PTHR10799">
    <property type="entry name" value="SNF2/RAD54 HELICASE FAMILY"/>
    <property type="match status" value="1"/>
</dbReference>
<dbReference type="SMART" id="SM00487">
    <property type="entry name" value="DEXDc"/>
    <property type="match status" value="1"/>
</dbReference>
<reference evidence="4" key="1">
    <citation type="submission" date="2019-10" db="EMBL/GenBank/DDBJ databases">
        <title>Lactobacillus agilis SY111 Whole Genome Sequencing Project.</title>
        <authorList>
            <person name="Suzuki S."/>
            <person name="Endo A."/>
            <person name="Maeno S."/>
            <person name="Shiwa Y."/>
            <person name="Matsutani M."/>
            <person name="Kajikawa A."/>
        </authorList>
    </citation>
    <scope>NUCLEOTIDE SEQUENCE</scope>
    <source>
        <strain evidence="4">SY111</strain>
    </source>
</reference>
<protein>
    <submittedName>
        <fullName evidence="4">Uncharacterized protein</fullName>
    </submittedName>
</protein>
<dbReference type="EMBL" id="BLAN01000086">
    <property type="protein sequence ID" value="GET08729.1"/>
    <property type="molecule type" value="Genomic_DNA"/>
</dbReference>
<dbReference type="InterPro" id="IPR049730">
    <property type="entry name" value="SNF2/RAD54-like_C"/>
</dbReference>
<dbReference type="PROSITE" id="PS51192">
    <property type="entry name" value="HELICASE_ATP_BIND_1"/>
    <property type="match status" value="1"/>
</dbReference>
<dbReference type="Pfam" id="PF00176">
    <property type="entry name" value="SNF2-rel_dom"/>
    <property type="match status" value="1"/>
</dbReference>
<name>A0A6F9XTZ5_9LACO</name>
<organism evidence="4">
    <name type="scientific">Ligilactobacillus agilis</name>
    <dbReference type="NCBI Taxonomy" id="1601"/>
    <lineage>
        <taxon>Bacteria</taxon>
        <taxon>Bacillati</taxon>
        <taxon>Bacillota</taxon>
        <taxon>Bacilli</taxon>
        <taxon>Lactobacillales</taxon>
        <taxon>Lactobacillaceae</taxon>
        <taxon>Ligilactobacillus</taxon>
    </lineage>
</organism>
<dbReference type="CDD" id="cd18793">
    <property type="entry name" value="SF2_C_SNF"/>
    <property type="match status" value="1"/>
</dbReference>
<dbReference type="PROSITE" id="PS51194">
    <property type="entry name" value="HELICASE_CTER"/>
    <property type="match status" value="1"/>
</dbReference>
<dbReference type="SUPFAM" id="SSF52540">
    <property type="entry name" value="P-loop containing nucleoside triphosphate hydrolases"/>
    <property type="match status" value="2"/>
</dbReference>
<dbReference type="SMART" id="SM00490">
    <property type="entry name" value="HELICc"/>
    <property type="match status" value="1"/>
</dbReference>
<evidence type="ECO:0000259" key="2">
    <source>
        <dbReference type="PROSITE" id="PS51192"/>
    </source>
</evidence>
<dbReference type="AlphaFoldDB" id="A0A6F9XTZ5"/>
<proteinExistence type="predicted"/>
<dbReference type="GO" id="GO:0005524">
    <property type="term" value="F:ATP binding"/>
    <property type="evidence" value="ECO:0007669"/>
    <property type="project" value="InterPro"/>
</dbReference>
<dbReference type="InterPro" id="IPR038718">
    <property type="entry name" value="SNF2-like_sf"/>
</dbReference>
<dbReference type="InterPro" id="IPR027417">
    <property type="entry name" value="P-loop_NTPase"/>
</dbReference>
<gene>
    <name evidence="4" type="ORF">SY111_13530</name>
</gene>
<feature type="domain" description="Helicase ATP-binding" evidence="2">
    <location>
        <begin position="34"/>
        <end position="196"/>
    </location>
</feature>
<dbReference type="Proteomes" id="UP000494178">
    <property type="component" value="Unassembled WGS sequence"/>
</dbReference>
<evidence type="ECO:0000256" key="1">
    <source>
        <dbReference type="ARBA" id="ARBA00022801"/>
    </source>
</evidence>
<evidence type="ECO:0000313" key="4">
    <source>
        <dbReference type="EMBL" id="GET08729.1"/>
    </source>
</evidence>
<dbReference type="Gene3D" id="3.40.50.300">
    <property type="entry name" value="P-loop containing nucleotide triphosphate hydrolases"/>
    <property type="match status" value="1"/>
</dbReference>
<dbReference type="RefSeq" id="WP_172586135.1">
    <property type="nucleotide sequence ID" value="NZ_BLAN01000086.1"/>
</dbReference>
<evidence type="ECO:0000259" key="3">
    <source>
        <dbReference type="PROSITE" id="PS51194"/>
    </source>
</evidence>
<sequence length="479" mass="54791">MLKRFDGLSDLEFKPVGIDAKLRNYQLEGFNWLKKLSYLGFGGILADEMGLGKTLQVISLLASESAAKKELTSLIITPASLIYNWQEEFQKFAPELPLAVVAGTKKERRDVLTASQLKGKILITSYDLLKRDIDLYKPIKFDYEILDEAQYIKNHTTVVAKAVKIIDSQQRFALTGTPIENKLSELWSIFDYLMPGFLYTYKEFKTDFEAPIVKDNDQEVQTRLATMVAPFILRRLKKEVLMDLPAKVEKVSYAEFDKKQRDLYNAQVLKLRQMVTDQDDAEFKKNKFELLAELTKLRQICCDPNLLYTNYNGESAKTLVFLDLLKVNLENGHKVLVFSQFTSLLALLEQALTKEKITYYKIMGQTPKQKRLELVDRFNNDQTQVFLISLKAGGTGLNLVGADVVIHYDPWWNQAAQNQATDRAHRIDQETVYNLISKGTIEEKILEMQKNKQQLADNILGSDQVNSSNLSKEDLLGLL</sequence>
<feature type="domain" description="Helicase C-terminal" evidence="3">
    <location>
        <begin position="321"/>
        <end position="476"/>
    </location>
</feature>
<dbReference type="Gene3D" id="3.40.50.10810">
    <property type="entry name" value="Tandem AAA-ATPase domain"/>
    <property type="match status" value="1"/>
</dbReference>
<comment type="caution">
    <text evidence="4">The sequence shown here is derived from an EMBL/GenBank/DDBJ whole genome shotgun (WGS) entry which is preliminary data.</text>
</comment>
<dbReference type="Pfam" id="PF00271">
    <property type="entry name" value="Helicase_C"/>
    <property type="match status" value="1"/>
</dbReference>
<dbReference type="CDD" id="cd18012">
    <property type="entry name" value="DEXQc_arch_SWI2_SNF2"/>
    <property type="match status" value="1"/>
</dbReference>
<dbReference type="InterPro" id="IPR014001">
    <property type="entry name" value="Helicase_ATP-bd"/>
</dbReference>
<keyword evidence="1" id="KW-0378">Hydrolase</keyword>
<dbReference type="GO" id="GO:0016787">
    <property type="term" value="F:hydrolase activity"/>
    <property type="evidence" value="ECO:0007669"/>
    <property type="project" value="UniProtKB-KW"/>
</dbReference>
<accession>A0A6F9XTZ5</accession>